<dbReference type="GO" id="GO:0006281">
    <property type="term" value="P:DNA repair"/>
    <property type="evidence" value="ECO:0007669"/>
    <property type="project" value="UniProtKB-KW"/>
</dbReference>
<sequence>MIGNLRGIVDEVCSDHIILNVNDVGYIVYLSAKTLSACSIGSRVKLLIDTYANSRENVTQLYGFISKEEQQCLRLLVKVSGVSYKTAMSILSKLTPEQLFLAIINEDKLALKTRAEALDHVLLYGPPGLGKTTLAQIVSKELRVSFRATSGPLLSKAGDLAAVLTTLNAKDVLFIDEIHRLNRSIEEVLYTAMEDFCLDILVGEGPSTRTLRIDLPPFTLIGATTRLGLLSAPLRDRFGIPLHLEFYSFEELVDIIKRGARVLCAEIEKDAVQEIACRARGTPRIALRLLRRIRDFVEVKDDKKITCEIAGSALSKLGIDKMGLNKLDMDYLRFLFNTSGPVGIDTISIALSEDVGNIEETVEPYLIKVSFVKRTPRGRVLTDQAREYLSINSVVC</sequence>
<feature type="domain" description="AAA+ ATPase" evidence="9">
    <location>
        <begin position="117"/>
        <end position="248"/>
    </location>
</feature>
<keyword evidence="5" id="KW-0067">ATP-binding</keyword>
<dbReference type="InterPro" id="IPR041445">
    <property type="entry name" value="AAA_lid_4"/>
</dbReference>
<dbReference type="PANTHER" id="PTHR42848:SF1">
    <property type="entry name" value="HOLLIDAY JUNCTION BRANCH MIGRATION COMPLEX SUBUNIT RUVB"/>
    <property type="match status" value="1"/>
</dbReference>
<evidence type="ECO:0000256" key="3">
    <source>
        <dbReference type="ARBA" id="ARBA00022763"/>
    </source>
</evidence>
<dbReference type="InterPro" id="IPR000085">
    <property type="entry name" value="RuvA"/>
</dbReference>
<keyword evidence="7" id="KW-0233">DNA recombination</keyword>
<dbReference type="NCBIfam" id="TIGR00635">
    <property type="entry name" value="ruvB"/>
    <property type="match status" value="1"/>
</dbReference>
<evidence type="ECO:0000256" key="8">
    <source>
        <dbReference type="ARBA" id="ARBA00023204"/>
    </source>
</evidence>
<keyword evidence="6" id="KW-0238">DNA-binding</keyword>
<dbReference type="GO" id="GO:0016787">
    <property type="term" value="F:hydrolase activity"/>
    <property type="evidence" value="ECO:0007669"/>
    <property type="project" value="UniProtKB-KW"/>
</dbReference>
<organism evidence="10 11">
    <name type="scientific">Pararge aegeria aegeria</name>
    <dbReference type="NCBI Taxonomy" id="348720"/>
    <lineage>
        <taxon>Eukaryota</taxon>
        <taxon>Metazoa</taxon>
        <taxon>Ecdysozoa</taxon>
        <taxon>Arthropoda</taxon>
        <taxon>Hexapoda</taxon>
        <taxon>Insecta</taxon>
        <taxon>Pterygota</taxon>
        <taxon>Neoptera</taxon>
        <taxon>Endopterygota</taxon>
        <taxon>Lepidoptera</taxon>
        <taxon>Glossata</taxon>
        <taxon>Ditrysia</taxon>
        <taxon>Papilionoidea</taxon>
        <taxon>Nymphalidae</taxon>
        <taxon>Satyrinae</taxon>
        <taxon>Satyrini</taxon>
        <taxon>Parargina</taxon>
        <taxon>Pararge</taxon>
    </lineage>
</organism>
<dbReference type="Gene3D" id="2.40.50.140">
    <property type="entry name" value="Nucleic acid-binding proteins"/>
    <property type="match status" value="1"/>
</dbReference>
<evidence type="ECO:0000256" key="7">
    <source>
        <dbReference type="ARBA" id="ARBA00023172"/>
    </source>
</evidence>
<dbReference type="Gene3D" id="3.40.50.300">
    <property type="entry name" value="P-loop containing nucleotide triphosphate hydrolases"/>
    <property type="match status" value="1"/>
</dbReference>
<dbReference type="InterPro" id="IPR008824">
    <property type="entry name" value="RuvB-like_N"/>
</dbReference>
<dbReference type="Proteomes" id="UP000838756">
    <property type="component" value="Unassembled WGS sequence"/>
</dbReference>
<evidence type="ECO:0000256" key="1">
    <source>
        <dbReference type="ARBA" id="ARBA00022490"/>
    </source>
</evidence>
<name>A0A8S4QGL2_9NEOP</name>
<dbReference type="Gene3D" id="1.10.10.10">
    <property type="entry name" value="Winged helix-like DNA-binding domain superfamily/Winged helix DNA-binding domain"/>
    <property type="match status" value="1"/>
</dbReference>
<dbReference type="SUPFAM" id="SSF46785">
    <property type="entry name" value="Winged helix' DNA-binding domain"/>
    <property type="match status" value="1"/>
</dbReference>
<dbReference type="InterPro" id="IPR012340">
    <property type="entry name" value="NA-bd_OB-fold"/>
</dbReference>
<dbReference type="SMART" id="SM00382">
    <property type="entry name" value="AAA"/>
    <property type="match status" value="1"/>
</dbReference>
<dbReference type="InterPro" id="IPR013849">
    <property type="entry name" value="DNA_helicase_Holl-junc_RuvA_I"/>
</dbReference>
<evidence type="ECO:0000256" key="4">
    <source>
        <dbReference type="ARBA" id="ARBA00022801"/>
    </source>
</evidence>
<evidence type="ECO:0000313" key="11">
    <source>
        <dbReference type="Proteomes" id="UP000838756"/>
    </source>
</evidence>
<dbReference type="NCBIfam" id="TIGR00084">
    <property type="entry name" value="ruvA"/>
    <property type="match status" value="1"/>
</dbReference>
<keyword evidence="4" id="KW-0378">Hydrolase</keyword>
<accession>A0A8S4QGL2</accession>
<dbReference type="PANTHER" id="PTHR42848">
    <property type="match status" value="1"/>
</dbReference>
<dbReference type="GO" id="GO:0006310">
    <property type="term" value="P:DNA recombination"/>
    <property type="evidence" value="ECO:0007669"/>
    <property type="project" value="UniProtKB-KW"/>
</dbReference>
<dbReference type="HAMAP" id="MF_00016">
    <property type="entry name" value="DNA_HJ_migration_RuvB"/>
    <property type="match status" value="1"/>
</dbReference>
<dbReference type="InterPro" id="IPR010994">
    <property type="entry name" value="RuvA_2-like"/>
</dbReference>
<dbReference type="NCBIfam" id="NF000868">
    <property type="entry name" value="PRK00080.1"/>
    <property type="match status" value="1"/>
</dbReference>
<dbReference type="GO" id="GO:0005524">
    <property type="term" value="F:ATP binding"/>
    <property type="evidence" value="ECO:0007669"/>
    <property type="project" value="UniProtKB-KW"/>
</dbReference>
<dbReference type="SUPFAM" id="SSF47781">
    <property type="entry name" value="RuvA domain 2-like"/>
    <property type="match status" value="1"/>
</dbReference>
<dbReference type="InterPro" id="IPR003593">
    <property type="entry name" value="AAA+_ATPase"/>
</dbReference>
<keyword evidence="11" id="KW-1185">Reference proteome</keyword>
<dbReference type="InterPro" id="IPR036390">
    <property type="entry name" value="WH_DNA-bd_sf"/>
</dbReference>
<dbReference type="EMBL" id="CAKXAJ010005785">
    <property type="protein sequence ID" value="CAH2209339.1"/>
    <property type="molecule type" value="Genomic_DNA"/>
</dbReference>
<dbReference type="NCBIfam" id="NF011194">
    <property type="entry name" value="PRK14600.1"/>
    <property type="match status" value="1"/>
</dbReference>
<gene>
    <name evidence="10" type="primary">jg24834</name>
    <name evidence="10" type="ORF">PAEG_LOCUS1738</name>
</gene>
<evidence type="ECO:0000313" key="10">
    <source>
        <dbReference type="EMBL" id="CAH2209339.1"/>
    </source>
</evidence>
<dbReference type="InterPro" id="IPR004605">
    <property type="entry name" value="DNA_helicase_Holl-junc_RuvB"/>
</dbReference>
<reference evidence="10" key="1">
    <citation type="submission" date="2022-03" db="EMBL/GenBank/DDBJ databases">
        <authorList>
            <person name="Lindestad O."/>
        </authorList>
    </citation>
    <scope>NUCLEOTIDE SEQUENCE</scope>
</reference>
<dbReference type="InterPro" id="IPR036388">
    <property type="entry name" value="WH-like_DNA-bd_sf"/>
</dbReference>
<dbReference type="Pfam" id="PF05491">
    <property type="entry name" value="WHD_RuvB"/>
    <property type="match status" value="1"/>
</dbReference>
<evidence type="ECO:0000256" key="5">
    <source>
        <dbReference type="ARBA" id="ARBA00022840"/>
    </source>
</evidence>
<evidence type="ECO:0000256" key="2">
    <source>
        <dbReference type="ARBA" id="ARBA00022741"/>
    </source>
</evidence>
<keyword evidence="2" id="KW-0547">Nucleotide-binding</keyword>
<dbReference type="HAMAP" id="MF_00031">
    <property type="entry name" value="DNA_HJ_migration_RuvA"/>
    <property type="match status" value="1"/>
</dbReference>
<comment type="caution">
    <text evidence="10">The sequence shown here is derived from an EMBL/GenBank/DDBJ whole genome shotgun (WGS) entry which is preliminary data.</text>
</comment>
<dbReference type="AlphaFoldDB" id="A0A8S4QGL2"/>
<dbReference type="CDD" id="cd00009">
    <property type="entry name" value="AAA"/>
    <property type="match status" value="1"/>
</dbReference>
<dbReference type="GO" id="GO:0003677">
    <property type="term" value="F:DNA binding"/>
    <property type="evidence" value="ECO:0007669"/>
    <property type="project" value="UniProtKB-KW"/>
</dbReference>
<protein>
    <submittedName>
        <fullName evidence="10">Jg24834 protein</fullName>
    </submittedName>
</protein>
<dbReference type="InterPro" id="IPR008823">
    <property type="entry name" value="RuvB_wg_C"/>
</dbReference>
<dbReference type="SUPFAM" id="SSF52540">
    <property type="entry name" value="P-loop containing nucleoside triphosphate hydrolases"/>
    <property type="match status" value="1"/>
</dbReference>
<keyword evidence="8" id="KW-0234">DNA repair</keyword>
<evidence type="ECO:0000256" key="6">
    <source>
        <dbReference type="ARBA" id="ARBA00023125"/>
    </source>
</evidence>
<dbReference type="Pfam" id="PF05496">
    <property type="entry name" value="RuvB_N"/>
    <property type="match status" value="1"/>
</dbReference>
<dbReference type="Pfam" id="PF17864">
    <property type="entry name" value="AAA_lid_4"/>
    <property type="match status" value="1"/>
</dbReference>
<dbReference type="OrthoDB" id="10051041at2759"/>
<keyword evidence="1" id="KW-0963">Cytoplasm</keyword>
<proteinExistence type="inferred from homology"/>
<dbReference type="GO" id="GO:0009378">
    <property type="term" value="F:four-way junction helicase activity"/>
    <property type="evidence" value="ECO:0007669"/>
    <property type="project" value="InterPro"/>
</dbReference>
<dbReference type="Pfam" id="PF01330">
    <property type="entry name" value="RuvA_N"/>
    <property type="match status" value="1"/>
</dbReference>
<dbReference type="Gene3D" id="1.10.8.60">
    <property type="match status" value="1"/>
</dbReference>
<evidence type="ECO:0000259" key="9">
    <source>
        <dbReference type="SMART" id="SM00382"/>
    </source>
</evidence>
<dbReference type="SUPFAM" id="SSF50249">
    <property type="entry name" value="Nucleic acid-binding proteins"/>
    <property type="match status" value="1"/>
</dbReference>
<keyword evidence="3" id="KW-0227">DNA damage</keyword>
<dbReference type="InterPro" id="IPR027417">
    <property type="entry name" value="P-loop_NTPase"/>
</dbReference>